<evidence type="ECO:0000256" key="1">
    <source>
        <dbReference type="SAM" id="MobiDB-lite"/>
    </source>
</evidence>
<evidence type="ECO:0000313" key="3">
    <source>
        <dbReference type="Proteomes" id="UP001244443"/>
    </source>
</evidence>
<dbReference type="Proteomes" id="UP001244443">
    <property type="component" value="Chromosome"/>
</dbReference>
<feature type="compositionally biased region" description="Low complexity" evidence="1">
    <location>
        <begin position="491"/>
        <end position="511"/>
    </location>
</feature>
<evidence type="ECO:0000313" key="2">
    <source>
        <dbReference type="EMBL" id="WMN06740.1"/>
    </source>
</evidence>
<dbReference type="EMBL" id="CP129970">
    <property type="protein sequence ID" value="WMN06740.1"/>
    <property type="molecule type" value="Genomic_DNA"/>
</dbReference>
<name>A0AA51RD76_9BACT</name>
<accession>A0AA51RD76</accession>
<gene>
    <name evidence="2" type="ORF">QYS48_33530</name>
</gene>
<feature type="region of interest" description="Disordered" evidence="1">
    <location>
        <begin position="482"/>
        <end position="517"/>
    </location>
</feature>
<dbReference type="AlphaFoldDB" id="A0AA51RD76"/>
<proteinExistence type="predicted"/>
<evidence type="ECO:0008006" key="4">
    <source>
        <dbReference type="Google" id="ProtNLM"/>
    </source>
</evidence>
<protein>
    <recommendedName>
        <fullName evidence="4">DUF3300 domain-containing protein</fullName>
    </recommendedName>
</protein>
<keyword evidence="3" id="KW-1185">Reference proteome</keyword>
<dbReference type="RefSeq" id="WP_308356668.1">
    <property type="nucleotide sequence ID" value="NZ_CP129970.2"/>
</dbReference>
<sequence length="517" mass="61991">MRYFLTFLIVFFITIDKLKLYAQDEKTEFNLNEVFNNNEELEALALYPNDIRAAILELSTHPELIVKLGLIQEKSQEAFQEIISTETEEVQKNLWELLRYPGLVEDLVEGGPKSKIELKDITASYPEEINDISMEIGVGQYDKLVSINQIDQEVNQTLEVLLKQYDDDTEEKVKLLLMFPEVLHIIVDNLDAAVLVGNEYQRNPALVLSQLEDMKLEVAQKHQKDIDDWKKGLEEDPQALVEFEEASQSFRSEEEIYENYDPLYPNALTPEEEQNKEIEKTEDVNIEYNYYPYPYWYGYPIWFPNVYWYRYPYWYHWGYYYGPEQSIVILGLPSYYYFYWYFNFPTHYYRYPYLSNYIIRYYRSRISRSSTSNSLDRSVEHWRTSSRSRIPNSILEEDNDRIRIEKIREYGRFEQDYQRRIERKPNRVVTREQFLNQNSNRYRYLSGQTRIIKDNETIRTIRTQTTIRRSSAIRSNTFNRARDIHQRTWQRSIPSRSGASIPSSRSRSTSTKRGRDN</sequence>
<reference evidence="2" key="1">
    <citation type="submission" date="2023-08" db="EMBL/GenBank/DDBJ databases">
        <title>Comparative genomics and taxonomic characterization of three novel marine species of genus Marivirga.</title>
        <authorList>
            <person name="Muhammad N."/>
            <person name="Kim S.-G."/>
        </authorList>
    </citation>
    <scope>NUCLEOTIDE SEQUENCE [LARGE SCALE GENOMIC DNA]</scope>
    <source>
        <strain evidence="2">ABR2-2</strain>
    </source>
</reference>
<organism evidence="2 3">
    <name type="scientific">Marivirga arenosa</name>
    <dbReference type="NCBI Taxonomy" id="3059076"/>
    <lineage>
        <taxon>Bacteria</taxon>
        <taxon>Pseudomonadati</taxon>
        <taxon>Bacteroidota</taxon>
        <taxon>Cytophagia</taxon>
        <taxon>Cytophagales</taxon>
        <taxon>Marivirgaceae</taxon>
        <taxon>Marivirga</taxon>
    </lineage>
</organism>